<dbReference type="GO" id="GO:0046872">
    <property type="term" value="F:metal ion binding"/>
    <property type="evidence" value="ECO:0007669"/>
    <property type="project" value="InterPro"/>
</dbReference>
<keyword evidence="2" id="KW-1185">Reference proteome</keyword>
<dbReference type="EMBL" id="BLLF01007122">
    <property type="protein sequence ID" value="GFH32780.1"/>
    <property type="molecule type" value="Genomic_DNA"/>
</dbReference>
<reference evidence="1 2" key="1">
    <citation type="submission" date="2020-02" db="EMBL/GenBank/DDBJ databases">
        <title>Draft genome sequence of Haematococcus lacustris strain NIES-144.</title>
        <authorList>
            <person name="Morimoto D."/>
            <person name="Nakagawa S."/>
            <person name="Yoshida T."/>
            <person name="Sawayama S."/>
        </authorList>
    </citation>
    <scope>NUCLEOTIDE SEQUENCE [LARGE SCALE GENOMIC DNA]</scope>
    <source>
        <strain evidence="1 2">NIES-144</strain>
    </source>
</reference>
<feature type="non-terminal residue" evidence="1">
    <location>
        <position position="91"/>
    </location>
</feature>
<feature type="non-terminal residue" evidence="1">
    <location>
        <position position="1"/>
    </location>
</feature>
<protein>
    <submittedName>
        <fullName evidence="1">Uncharacterized protein</fullName>
    </submittedName>
</protein>
<dbReference type="SUPFAM" id="SSF63411">
    <property type="entry name" value="LuxS/MPP-like metallohydrolase"/>
    <property type="match status" value="1"/>
</dbReference>
<evidence type="ECO:0000313" key="2">
    <source>
        <dbReference type="Proteomes" id="UP000485058"/>
    </source>
</evidence>
<dbReference type="AlphaFoldDB" id="A0A6A0AIP2"/>
<sequence>MFDIIRAGWFTVKVTSHPDKIYDALDASAAVLRDVTVSPINKRELDRARTTVLTRHESDMKDNVYWLGMVTHCQNPAVPWKSVSCLRDLKA</sequence>
<organism evidence="1 2">
    <name type="scientific">Haematococcus lacustris</name>
    <name type="common">Green alga</name>
    <name type="synonym">Haematococcus pluvialis</name>
    <dbReference type="NCBI Taxonomy" id="44745"/>
    <lineage>
        <taxon>Eukaryota</taxon>
        <taxon>Viridiplantae</taxon>
        <taxon>Chlorophyta</taxon>
        <taxon>core chlorophytes</taxon>
        <taxon>Chlorophyceae</taxon>
        <taxon>CS clade</taxon>
        <taxon>Chlamydomonadales</taxon>
        <taxon>Haematococcaceae</taxon>
        <taxon>Haematococcus</taxon>
    </lineage>
</organism>
<evidence type="ECO:0000313" key="1">
    <source>
        <dbReference type="EMBL" id="GFH32780.1"/>
    </source>
</evidence>
<dbReference type="Gene3D" id="3.30.830.10">
    <property type="entry name" value="Metalloenzyme, LuxS/M16 peptidase-like"/>
    <property type="match status" value="1"/>
</dbReference>
<comment type="caution">
    <text evidence="1">The sequence shown here is derived from an EMBL/GenBank/DDBJ whole genome shotgun (WGS) entry which is preliminary data.</text>
</comment>
<name>A0A6A0AIP2_HAELA</name>
<dbReference type="Proteomes" id="UP000485058">
    <property type="component" value="Unassembled WGS sequence"/>
</dbReference>
<gene>
    <name evidence="1" type="ORF">HaLaN_32060</name>
</gene>
<dbReference type="InterPro" id="IPR011249">
    <property type="entry name" value="Metalloenz_LuxS/M16"/>
</dbReference>
<accession>A0A6A0AIP2</accession>
<proteinExistence type="predicted"/>